<organism evidence="1 2">
    <name type="scientific">Tengunoibacter tsumagoiensis</name>
    <dbReference type="NCBI Taxonomy" id="2014871"/>
    <lineage>
        <taxon>Bacteria</taxon>
        <taxon>Bacillati</taxon>
        <taxon>Chloroflexota</taxon>
        <taxon>Ktedonobacteria</taxon>
        <taxon>Ktedonobacterales</taxon>
        <taxon>Dictyobacteraceae</taxon>
        <taxon>Tengunoibacter</taxon>
    </lineage>
</organism>
<reference evidence="2" key="1">
    <citation type="submission" date="2018-12" db="EMBL/GenBank/DDBJ databases">
        <title>Tengunoibacter tsumagoiensis gen. nov., sp. nov., Dictyobacter kobayashii sp. nov., D. alpinus sp. nov., and D. joshuensis sp. nov. and description of Dictyobacteraceae fam. nov. within the order Ktedonobacterales isolated from Tengu-no-mugimeshi.</title>
        <authorList>
            <person name="Wang C.M."/>
            <person name="Zheng Y."/>
            <person name="Sakai Y."/>
            <person name="Toyoda A."/>
            <person name="Minakuchi Y."/>
            <person name="Abe K."/>
            <person name="Yokota A."/>
            <person name="Yabe S."/>
        </authorList>
    </citation>
    <scope>NUCLEOTIDE SEQUENCE [LARGE SCALE GENOMIC DNA]</scope>
    <source>
        <strain evidence="2">Uno3</strain>
    </source>
</reference>
<protein>
    <recommendedName>
        <fullName evidence="3">Lipoprotein LpqB beta-propeller domain-containing protein</fullName>
    </recommendedName>
</protein>
<keyword evidence="2" id="KW-1185">Reference proteome</keyword>
<accession>A0A402A129</accession>
<dbReference type="InterPro" id="IPR011042">
    <property type="entry name" value="6-blade_b-propeller_TolB-like"/>
</dbReference>
<evidence type="ECO:0000313" key="1">
    <source>
        <dbReference type="EMBL" id="GCE12759.1"/>
    </source>
</evidence>
<dbReference type="Proteomes" id="UP000287352">
    <property type="component" value="Unassembled WGS sequence"/>
</dbReference>
<dbReference type="OrthoDB" id="145332at2"/>
<evidence type="ECO:0008006" key="3">
    <source>
        <dbReference type="Google" id="ProtNLM"/>
    </source>
</evidence>
<evidence type="ECO:0000313" key="2">
    <source>
        <dbReference type="Proteomes" id="UP000287352"/>
    </source>
</evidence>
<comment type="caution">
    <text evidence="1">The sequence shown here is derived from an EMBL/GenBank/DDBJ whole genome shotgun (WGS) entry which is preliminary data.</text>
</comment>
<gene>
    <name evidence="1" type="ORF">KTT_26180</name>
</gene>
<sequence length="435" mass="47081">MLLLLVSMSLAACKPGHLGSTILTFLRDGQLWTVDPDGANAFAIVSQGDPVIGYSWSPTHQILAYRTLDSSFAHTAKGKSLSHQSATGLIPDLPGTINTLGVDGGTPIPIAFSNASVRYSNAQWTPTGTRLIYRQSTVETTGNPLNNAWWISQNDQPGGIAVKSFPDSYSIPSLSYDDRTPRLVGNDEQGIFTTTLAGTERQALTHEALAGHPLIASLERILWRPHHQNQSYLYALPDSGSSSHSIHLILADLTGQTTVIADCTCEQFSWSPDGKAVLYRSDSTYTFVTIPETLTGHDLMSFSFSGEKEAAVYWSPDSHFLLLDGPHTLTVMNLSNHQQKIVVSDTADATTTGGAQTAQITVQTLLQPATNNLWASDSRHLAFLTNGRTKTLAKGLYTLTVDAQGSPQDPPTLVDKGNDTQVGWSYQDPNTSFLY</sequence>
<dbReference type="SUPFAM" id="SSF82171">
    <property type="entry name" value="DPP6 N-terminal domain-like"/>
    <property type="match status" value="1"/>
</dbReference>
<dbReference type="RefSeq" id="WP_126580350.1">
    <property type="nucleotide sequence ID" value="NZ_BIFR01000001.1"/>
</dbReference>
<dbReference type="AlphaFoldDB" id="A0A402A129"/>
<dbReference type="Gene3D" id="2.120.10.30">
    <property type="entry name" value="TolB, C-terminal domain"/>
    <property type="match status" value="1"/>
</dbReference>
<name>A0A402A129_9CHLR</name>
<proteinExistence type="predicted"/>
<dbReference type="EMBL" id="BIFR01000001">
    <property type="protein sequence ID" value="GCE12759.1"/>
    <property type="molecule type" value="Genomic_DNA"/>
</dbReference>